<keyword evidence="2" id="KW-1185">Reference proteome</keyword>
<name>A0ABX6LZD6_BACMO</name>
<evidence type="ECO:0000313" key="2">
    <source>
        <dbReference type="Proteomes" id="UP000501048"/>
    </source>
</evidence>
<accession>A0ABX6LZD6</accession>
<dbReference type="Proteomes" id="UP000501048">
    <property type="component" value="Chromosome"/>
</dbReference>
<sequence length="44" mass="5320">MKQSGKAIKRGEKRSSFIFEMHKVLTKAYFNKHFCFLANRIHQY</sequence>
<proteinExistence type="predicted"/>
<evidence type="ECO:0000313" key="1">
    <source>
        <dbReference type="EMBL" id="QJC96957.1"/>
    </source>
</evidence>
<gene>
    <name evidence="1" type="ORF">HC660_24830</name>
</gene>
<protein>
    <submittedName>
        <fullName evidence="1">Acetyltransferase, GNAT family</fullName>
    </submittedName>
</protein>
<reference evidence="1 2" key="1">
    <citation type="submission" date="2020-04" db="EMBL/GenBank/DDBJ databases">
        <title>Plant growth promoting and environmental Bacillus: genomic and epigenetic comparison.</title>
        <authorList>
            <person name="Reva O.N."/>
            <person name="Lutz S."/>
            <person name="Ahrens C.H."/>
        </authorList>
    </citation>
    <scope>NUCLEOTIDE SEQUENCE [LARGE SCALE GENOMIC DNA]</scope>
    <source>
        <strain evidence="1 2">UCMB5075</strain>
    </source>
</reference>
<organism evidence="1 2">
    <name type="scientific">Bacillus mojavensis</name>
    <dbReference type="NCBI Taxonomy" id="72360"/>
    <lineage>
        <taxon>Bacteria</taxon>
        <taxon>Bacillati</taxon>
        <taxon>Bacillota</taxon>
        <taxon>Bacilli</taxon>
        <taxon>Bacillales</taxon>
        <taxon>Bacillaceae</taxon>
        <taxon>Bacillus</taxon>
    </lineage>
</organism>
<dbReference type="EMBL" id="CP051464">
    <property type="protein sequence ID" value="QJC96957.1"/>
    <property type="molecule type" value="Genomic_DNA"/>
</dbReference>